<feature type="region of interest" description="Disordered" evidence="1">
    <location>
        <begin position="53"/>
        <end position="103"/>
    </location>
</feature>
<dbReference type="EMBL" id="CM018037">
    <property type="protein sequence ID" value="KAA8539062.1"/>
    <property type="molecule type" value="Genomic_DNA"/>
</dbReference>
<sequence>MQNFGKAQFGNWGNNRYKLLGQPVGWGWNYQPTEEREVERIQFTLGQQRKVLSHKSYKPGPGHATQGKEGVGLSPHVSAGASDFRREGGNLVETGKEKADSVDRKKLKNWVEKEVDSTELRSWGDEANVEEKLGNESSDGTVVANTDDERTIDSEGGVSSFLGSEEVEVQGHSKDAAIRSQVSNVQGNEGEEEAGGGTIVLIMRPESLYVVDENMGSHARTQPLRTEGREPFKDLTLSDVFNGKLRSGENQVSKALVLHQTVQEEEPLLCAPLAVVRPDQEQSHEDGQQATPTMEVSR</sequence>
<dbReference type="Proteomes" id="UP000325577">
    <property type="component" value="Linkage Group LG14"/>
</dbReference>
<feature type="region of interest" description="Disordered" evidence="1">
    <location>
        <begin position="277"/>
        <end position="298"/>
    </location>
</feature>
<proteinExistence type="predicted"/>
<feature type="compositionally biased region" description="Basic and acidic residues" evidence="1">
    <location>
        <begin position="278"/>
        <end position="287"/>
    </location>
</feature>
<dbReference type="AlphaFoldDB" id="A0A5J5BAZ5"/>
<keyword evidence="3" id="KW-1185">Reference proteome</keyword>
<organism evidence="2 3">
    <name type="scientific">Nyssa sinensis</name>
    <dbReference type="NCBI Taxonomy" id="561372"/>
    <lineage>
        <taxon>Eukaryota</taxon>
        <taxon>Viridiplantae</taxon>
        <taxon>Streptophyta</taxon>
        <taxon>Embryophyta</taxon>
        <taxon>Tracheophyta</taxon>
        <taxon>Spermatophyta</taxon>
        <taxon>Magnoliopsida</taxon>
        <taxon>eudicotyledons</taxon>
        <taxon>Gunneridae</taxon>
        <taxon>Pentapetalae</taxon>
        <taxon>asterids</taxon>
        <taxon>Cornales</taxon>
        <taxon>Nyssaceae</taxon>
        <taxon>Nyssa</taxon>
    </lineage>
</organism>
<evidence type="ECO:0000256" key="1">
    <source>
        <dbReference type="SAM" id="MobiDB-lite"/>
    </source>
</evidence>
<reference evidence="2 3" key="1">
    <citation type="submission" date="2019-09" db="EMBL/GenBank/DDBJ databases">
        <title>A chromosome-level genome assembly of the Chinese tupelo Nyssa sinensis.</title>
        <authorList>
            <person name="Yang X."/>
            <person name="Kang M."/>
            <person name="Yang Y."/>
            <person name="Xiong H."/>
            <person name="Wang M."/>
            <person name="Zhang Z."/>
            <person name="Wang Z."/>
            <person name="Wu H."/>
            <person name="Ma T."/>
            <person name="Liu J."/>
            <person name="Xi Z."/>
        </authorList>
    </citation>
    <scope>NUCLEOTIDE SEQUENCE [LARGE SCALE GENOMIC DNA]</scope>
    <source>
        <strain evidence="2">J267</strain>
        <tissue evidence="2">Leaf</tissue>
    </source>
</reference>
<accession>A0A5J5BAZ5</accession>
<evidence type="ECO:0000313" key="3">
    <source>
        <dbReference type="Proteomes" id="UP000325577"/>
    </source>
</evidence>
<evidence type="ECO:0000313" key="2">
    <source>
        <dbReference type="EMBL" id="KAA8539062.1"/>
    </source>
</evidence>
<protein>
    <submittedName>
        <fullName evidence="2">Uncharacterized protein</fullName>
    </submittedName>
</protein>
<feature type="compositionally biased region" description="Basic and acidic residues" evidence="1">
    <location>
        <begin position="83"/>
        <end position="103"/>
    </location>
</feature>
<feature type="compositionally biased region" description="Polar residues" evidence="1">
    <location>
        <begin position="288"/>
        <end position="298"/>
    </location>
</feature>
<gene>
    <name evidence="2" type="ORF">F0562_025754</name>
</gene>
<name>A0A5J5BAZ5_9ASTE</name>